<keyword evidence="10" id="KW-0812">Transmembrane</keyword>
<dbReference type="PANTHER" id="PTHR24305">
    <property type="entry name" value="CYTOCHROME P450"/>
    <property type="match status" value="1"/>
</dbReference>
<dbReference type="EMBL" id="JAPQKS010000002">
    <property type="protein sequence ID" value="KAJ5245807.1"/>
    <property type="molecule type" value="Genomic_DNA"/>
</dbReference>
<evidence type="ECO:0000256" key="6">
    <source>
        <dbReference type="ARBA" id="ARBA00023004"/>
    </source>
</evidence>
<evidence type="ECO:0000256" key="2">
    <source>
        <dbReference type="ARBA" id="ARBA00010617"/>
    </source>
</evidence>
<dbReference type="OrthoDB" id="3934656at2759"/>
<dbReference type="PRINTS" id="PR00385">
    <property type="entry name" value="P450"/>
</dbReference>
<keyword evidence="7 9" id="KW-0503">Monooxygenase</keyword>
<keyword evidence="5 9" id="KW-0560">Oxidoreductase</keyword>
<dbReference type="RefSeq" id="XP_058333228.1">
    <property type="nucleotide sequence ID" value="XM_058470087.1"/>
</dbReference>
<reference evidence="11" key="1">
    <citation type="submission" date="2022-11" db="EMBL/GenBank/DDBJ databases">
        <authorList>
            <person name="Petersen C."/>
        </authorList>
    </citation>
    <scope>NUCLEOTIDE SEQUENCE</scope>
    <source>
        <strain evidence="11">IBT 19713</strain>
    </source>
</reference>
<keyword evidence="10" id="KW-1133">Transmembrane helix</keyword>
<keyword evidence="4 8" id="KW-0479">Metal-binding</keyword>
<gene>
    <name evidence="11" type="ORF">N7468_000790</name>
</gene>
<dbReference type="GO" id="GO:0043386">
    <property type="term" value="P:mycotoxin biosynthetic process"/>
    <property type="evidence" value="ECO:0007669"/>
    <property type="project" value="UniProtKB-ARBA"/>
</dbReference>
<keyword evidence="12" id="KW-1185">Reference proteome</keyword>
<dbReference type="GO" id="GO:0004497">
    <property type="term" value="F:monooxygenase activity"/>
    <property type="evidence" value="ECO:0007669"/>
    <property type="project" value="UniProtKB-KW"/>
</dbReference>
<dbReference type="CDD" id="cd11060">
    <property type="entry name" value="CYP57A1-like"/>
    <property type="match status" value="1"/>
</dbReference>
<accession>A0A9W9PGE4</accession>
<dbReference type="GeneID" id="83197390"/>
<protein>
    <submittedName>
        <fullName evidence="11">Pisatin demethylase</fullName>
    </submittedName>
</protein>
<dbReference type="AlphaFoldDB" id="A0A9W9PGE4"/>
<dbReference type="PANTHER" id="PTHR24305:SF232">
    <property type="entry name" value="P450, PUTATIVE (EUROFUNG)-RELATED"/>
    <property type="match status" value="1"/>
</dbReference>
<evidence type="ECO:0000256" key="4">
    <source>
        <dbReference type="ARBA" id="ARBA00022723"/>
    </source>
</evidence>
<reference evidence="11" key="2">
    <citation type="journal article" date="2023" name="IMA Fungus">
        <title>Comparative genomic study of the Penicillium genus elucidates a diverse pangenome and 15 lateral gene transfer events.</title>
        <authorList>
            <person name="Petersen C."/>
            <person name="Sorensen T."/>
            <person name="Nielsen M.R."/>
            <person name="Sondergaard T.E."/>
            <person name="Sorensen J.L."/>
            <person name="Fitzpatrick D.A."/>
            <person name="Frisvad J.C."/>
            <person name="Nielsen K.L."/>
        </authorList>
    </citation>
    <scope>NUCLEOTIDE SEQUENCE</scope>
    <source>
        <strain evidence="11">IBT 19713</strain>
    </source>
</reference>
<feature type="transmembrane region" description="Helical" evidence="10">
    <location>
        <begin position="50"/>
        <end position="74"/>
    </location>
</feature>
<dbReference type="InterPro" id="IPR036396">
    <property type="entry name" value="Cyt_P450_sf"/>
</dbReference>
<sequence length="550" mass="62787">MPIIFLTGCAYPVAYEIMGHRLVFSLLGHLSMLEVEKMTQVDPSYSRPSVGLYTALAIPIAVYAVYYCILFPLLRTDLRVIPGPFLAKLTNLHRVLLVRSGVVHEHHIDLHRRHGPLVRLGPNNVSVGSPAAVPVLYNIRTRYPKSDFYPVMGNMANGKVVPTIFSTPDESVHEVMKRPIAQVYAMSNLKSYEPLVESTEALFIEKLERLADEKQPFDLGTWLHWFATDVILEITFGQRLGFLEREQDVDGILQMIEERFWYVAIVGQVPWLDRLLHKNGLMSYLKGLFSTSTVSPVLEFALDQIATRKAERLHHPETKATRRDFLARFLDIKEANPNIPDIWILSWCQQNVQAGSDSTAITLTSVMYHLLRYPDSMELLMKELKEAHLAHPILWEYVHKLPYLDACIKEALRITPAVGIPLERVAPEGGVHLCGRYFAPGTVLGINAWVVHRDKGVYGDDADSWNPGRWMTADEDRRKLMDRTLFSFGGGTRVCLGRNISYLEMYKVIPELLLRFKFDLASPQKQWEIRNAFFTYTKGVMVTVKKVHQE</sequence>
<dbReference type="PROSITE" id="PS00086">
    <property type="entry name" value="CYTOCHROME_P450"/>
    <property type="match status" value="1"/>
</dbReference>
<comment type="caution">
    <text evidence="11">The sequence shown here is derived from an EMBL/GenBank/DDBJ whole genome shotgun (WGS) entry which is preliminary data.</text>
</comment>
<feature type="binding site" description="axial binding residue" evidence="8">
    <location>
        <position position="495"/>
    </location>
    <ligand>
        <name>heme</name>
        <dbReference type="ChEBI" id="CHEBI:30413"/>
    </ligand>
    <ligandPart>
        <name>Fe</name>
        <dbReference type="ChEBI" id="CHEBI:18248"/>
    </ligandPart>
</feature>
<comment type="similarity">
    <text evidence="2 9">Belongs to the cytochrome P450 family.</text>
</comment>
<dbReference type="InterPro" id="IPR002401">
    <property type="entry name" value="Cyt_P450_E_grp-I"/>
</dbReference>
<dbReference type="GO" id="GO:0020037">
    <property type="term" value="F:heme binding"/>
    <property type="evidence" value="ECO:0007669"/>
    <property type="project" value="InterPro"/>
</dbReference>
<evidence type="ECO:0000256" key="1">
    <source>
        <dbReference type="ARBA" id="ARBA00001971"/>
    </source>
</evidence>
<evidence type="ECO:0000256" key="8">
    <source>
        <dbReference type="PIRSR" id="PIRSR602401-1"/>
    </source>
</evidence>
<comment type="cofactor">
    <cofactor evidence="1 8">
        <name>heme</name>
        <dbReference type="ChEBI" id="CHEBI:30413"/>
    </cofactor>
</comment>
<dbReference type="InterPro" id="IPR050121">
    <property type="entry name" value="Cytochrome_P450_monoxygenase"/>
</dbReference>
<dbReference type="Gene3D" id="1.10.630.10">
    <property type="entry name" value="Cytochrome P450"/>
    <property type="match status" value="1"/>
</dbReference>
<dbReference type="InterPro" id="IPR001128">
    <property type="entry name" value="Cyt_P450"/>
</dbReference>
<evidence type="ECO:0000313" key="12">
    <source>
        <dbReference type="Proteomes" id="UP001150941"/>
    </source>
</evidence>
<organism evidence="11 12">
    <name type="scientific">Penicillium chermesinum</name>
    <dbReference type="NCBI Taxonomy" id="63820"/>
    <lineage>
        <taxon>Eukaryota</taxon>
        <taxon>Fungi</taxon>
        <taxon>Dikarya</taxon>
        <taxon>Ascomycota</taxon>
        <taxon>Pezizomycotina</taxon>
        <taxon>Eurotiomycetes</taxon>
        <taxon>Eurotiomycetidae</taxon>
        <taxon>Eurotiales</taxon>
        <taxon>Aspergillaceae</taxon>
        <taxon>Penicillium</taxon>
    </lineage>
</organism>
<dbReference type="InterPro" id="IPR017972">
    <property type="entry name" value="Cyt_P450_CS"/>
</dbReference>
<dbReference type="PRINTS" id="PR00463">
    <property type="entry name" value="EP450I"/>
</dbReference>
<keyword evidence="10" id="KW-0472">Membrane</keyword>
<evidence type="ECO:0000256" key="7">
    <source>
        <dbReference type="ARBA" id="ARBA00023033"/>
    </source>
</evidence>
<evidence type="ECO:0000256" key="5">
    <source>
        <dbReference type="ARBA" id="ARBA00023002"/>
    </source>
</evidence>
<dbReference type="Proteomes" id="UP001150941">
    <property type="component" value="Unassembled WGS sequence"/>
</dbReference>
<evidence type="ECO:0000256" key="10">
    <source>
        <dbReference type="SAM" id="Phobius"/>
    </source>
</evidence>
<keyword evidence="3 8" id="KW-0349">Heme</keyword>
<dbReference type="GO" id="GO:0016705">
    <property type="term" value="F:oxidoreductase activity, acting on paired donors, with incorporation or reduction of molecular oxygen"/>
    <property type="evidence" value="ECO:0007669"/>
    <property type="project" value="InterPro"/>
</dbReference>
<dbReference type="GO" id="GO:0005506">
    <property type="term" value="F:iron ion binding"/>
    <property type="evidence" value="ECO:0007669"/>
    <property type="project" value="InterPro"/>
</dbReference>
<dbReference type="FunFam" id="1.10.630.10:FF:000050">
    <property type="entry name" value="Cytochrome P450 monooxygenase"/>
    <property type="match status" value="1"/>
</dbReference>
<evidence type="ECO:0000256" key="3">
    <source>
        <dbReference type="ARBA" id="ARBA00022617"/>
    </source>
</evidence>
<name>A0A9W9PGE4_9EURO</name>
<dbReference type="Pfam" id="PF00067">
    <property type="entry name" value="p450"/>
    <property type="match status" value="1"/>
</dbReference>
<keyword evidence="6 8" id="KW-0408">Iron</keyword>
<evidence type="ECO:0000256" key="9">
    <source>
        <dbReference type="RuleBase" id="RU000461"/>
    </source>
</evidence>
<proteinExistence type="inferred from homology"/>
<evidence type="ECO:0000313" key="11">
    <source>
        <dbReference type="EMBL" id="KAJ5245807.1"/>
    </source>
</evidence>
<dbReference type="SUPFAM" id="SSF48264">
    <property type="entry name" value="Cytochrome P450"/>
    <property type="match status" value="1"/>
</dbReference>